<protein>
    <submittedName>
        <fullName evidence="2">Uncharacterized protein</fullName>
    </submittedName>
</protein>
<dbReference type="RefSeq" id="XP_019029970.1">
    <property type="nucleotide sequence ID" value="XM_019177931.1"/>
</dbReference>
<dbReference type="GeneID" id="30195067"/>
<gene>
    <name evidence="2" type="ORF">L198_05855</name>
</gene>
<comment type="caution">
    <text evidence="2">The sequence shown here is derived from an EMBL/GenBank/DDBJ whole genome shotgun (WGS) entry which is preliminary data.</text>
</comment>
<proteinExistence type="predicted"/>
<dbReference type="AlphaFoldDB" id="A0A1E3IRV5"/>
<reference evidence="2 3" key="1">
    <citation type="submission" date="2016-06" db="EMBL/GenBank/DDBJ databases">
        <title>Evolution of pathogenesis and genome organization in the Tremellales.</title>
        <authorList>
            <person name="Cuomo C."/>
            <person name="Litvintseva A."/>
            <person name="Heitman J."/>
            <person name="Chen Y."/>
            <person name="Sun S."/>
            <person name="Springer D."/>
            <person name="Dromer F."/>
            <person name="Young S."/>
            <person name="Zeng Q."/>
            <person name="Chapman S."/>
            <person name="Gujja S."/>
            <person name="Saif S."/>
            <person name="Birren B."/>
        </authorList>
    </citation>
    <scope>NUCLEOTIDE SEQUENCE [LARGE SCALE GENOMIC DNA]</scope>
    <source>
        <strain evidence="2 3">CBS 7118</strain>
    </source>
</reference>
<accession>A0A1E3IRV5</accession>
<evidence type="ECO:0000256" key="1">
    <source>
        <dbReference type="SAM" id="MobiDB-lite"/>
    </source>
</evidence>
<keyword evidence="3" id="KW-1185">Reference proteome</keyword>
<dbReference type="OrthoDB" id="10406957at2759"/>
<sequence>MPEQMGTPNNSTTCAGGNVKSQQSTIWPSKGKEVEIKVVSADGIALYVPEHLLKSHSEVLRSMINDIGSTDTRLIEFSDPDIEGYKTLHLFLAVVTQNSLEGAIARDETGGGRGETLLSALDLPHIAAKVIELYTPKTDAADSASKSPTSTWPFLLSGGLVDIGKLEDEAWQVIPGKYLRALHRASTNSAGARLCSYCNDYTSKEANSAQRAAKFLEEVTGPKKN</sequence>
<evidence type="ECO:0000313" key="3">
    <source>
        <dbReference type="Proteomes" id="UP000094819"/>
    </source>
</evidence>
<feature type="region of interest" description="Disordered" evidence="1">
    <location>
        <begin position="1"/>
        <end position="26"/>
    </location>
</feature>
<dbReference type="EMBL" id="AWGH01000019">
    <property type="protein sequence ID" value="ODN91344.1"/>
    <property type="molecule type" value="Genomic_DNA"/>
</dbReference>
<dbReference type="Proteomes" id="UP000094819">
    <property type="component" value="Unassembled WGS sequence"/>
</dbReference>
<name>A0A1E3IRV5_9TREE</name>
<evidence type="ECO:0000313" key="2">
    <source>
        <dbReference type="EMBL" id="ODN91344.1"/>
    </source>
</evidence>
<organism evidence="2 3">
    <name type="scientific">Cryptococcus wingfieldii CBS 7118</name>
    <dbReference type="NCBI Taxonomy" id="1295528"/>
    <lineage>
        <taxon>Eukaryota</taxon>
        <taxon>Fungi</taxon>
        <taxon>Dikarya</taxon>
        <taxon>Basidiomycota</taxon>
        <taxon>Agaricomycotina</taxon>
        <taxon>Tremellomycetes</taxon>
        <taxon>Tremellales</taxon>
        <taxon>Cryptococcaceae</taxon>
        <taxon>Cryptococcus</taxon>
    </lineage>
</organism>